<evidence type="ECO:0000256" key="2">
    <source>
        <dbReference type="SAM" id="SignalP"/>
    </source>
</evidence>
<feature type="region of interest" description="Disordered" evidence="1">
    <location>
        <begin position="36"/>
        <end position="74"/>
    </location>
</feature>
<comment type="caution">
    <text evidence="3">The sequence shown here is derived from an EMBL/GenBank/DDBJ whole genome shotgun (WGS) entry which is preliminary data.</text>
</comment>
<evidence type="ECO:0000313" key="4">
    <source>
        <dbReference type="Proteomes" id="UP000499080"/>
    </source>
</evidence>
<protein>
    <recommendedName>
        <fullName evidence="5">Secreted protein</fullName>
    </recommendedName>
</protein>
<name>A0A4Y2K1P8_ARAVE</name>
<keyword evidence="2" id="KW-0732">Signal</keyword>
<evidence type="ECO:0000313" key="3">
    <source>
        <dbReference type="EMBL" id="GBM96603.1"/>
    </source>
</evidence>
<feature type="signal peptide" evidence="2">
    <location>
        <begin position="1"/>
        <end position="27"/>
    </location>
</feature>
<keyword evidence="4" id="KW-1185">Reference proteome</keyword>
<dbReference type="AlphaFoldDB" id="A0A4Y2K1P8"/>
<sequence length="120" mass="13393">MQPATFKLFSIEALSLVLVIFTPRLEATRMLFWDGPRHSEQKSDDENDTRAGTAFSKLPRHTSGRTFGPDGFNVHQASLHGGSLVKSGFESETLRPRPYHQSIAALKVLRYPNTFGALFS</sequence>
<evidence type="ECO:0000256" key="1">
    <source>
        <dbReference type="SAM" id="MobiDB-lite"/>
    </source>
</evidence>
<evidence type="ECO:0008006" key="5">
    <source>
        <dbReference type="Google" id="ProtNLM"/>
    </source>
</evidence>
<reference evidence="3 4" key="1">
    <citation type="journal article" date="2019" name="Sci. Rep.">
        <title>Orb-weaving spider Araneus ventricosus genome elucidates the spidroin gene catalogue.</title>
        <authorList>
            <person name="Kono N."/>
            <person name="Nakamura H."/>
            <person name="Ohtoshi R."/>
            <person name="Moran D.A.P."/>
            <person name="Shinohara A."/>
            <person name="Yoshida Y."/>
            <person name="Fujiwara M."/>
            <person name="Mori M."/>
            <person name="Tomita M."/>
            <person name="Arakawa K."/>
        </authorList>
    </citation>
    <scope>NUCLEOTIDE SEQUENCE [LARGE SCALE GENOMIC DNA]</scope>
</reference>
<feature type="chain" id="PRO_5021376148" description="Secreted protein" evidence="2">
    <location>
        <begin position="28"/>
        <end position="120"/>
    </location>
</feature>
<accession>A0A4Y2K1P8</accession>
<dbReference type="EMBL" id="BGPR01112945">
    <property type="protein sequence ID" value="GBM96603.1"/>
    <property type="molecule type" value="Genomic_DNA"/>
</dbReference>
<dbReference type="Proteomes" id="UP000499080">
    <property type="component" value="Unassembled WGS sequence"/>
</dbReference>
<proteinExistence type="predicted"/>
<gene>
    <name evidence="3" type="ORF">AVEN_31039_1</name>
</gene>
<organism evidence="3 4">
    <name type="scientific">Araneus ventricosus</name>
    <name type="common">Orbweaver spider</name>
    <name type="synonym">Epeira ventricosa</name>
    <dbReference type="NCBI Taxonomy" id="182803"/>
    <lineage>
        <taxon>Eukaryota</taxon>
        <taxon>Metazoa</taxon>
        <taxon>Ecdysozoa</taxon>
        <taxon>Arthropoda</taxon>
        <taxon>Chelicerata</taxon>
        <taxon>Arachnida</taxon>
        <taxon>Araneae</taxon>
        <taxon>Araneomorphae</taxon>
        <taxon>Entelegynae</taxon>
        <taxon>Araneoidea</taxon>
        <taxon>Araneidae</taxon>
        <taxon>Araneus</taxon>
    </lineage>
</organism>